<dbReference type="EMBL" id="CP000743">
    <property type="protein sequence ID" value="ABR55793.1"/>
    <property type="molecule type" value="Genomic_DNA"/>
</dbReference>
<keyword evidence="3" id="KW-1185">Reference proteome</keyword>
<dbReference type="KEGG" id="mae:Maeo_0201"/>
<proteinExistence type="predicted"/>
<dbReference type="OrthoDB" id="60112at2157"/>
<keyword evidence="1" id="KW-1133">Transmembrane helix</keyword>
<dbReference type="RefSeq" id="WP_011972925.1">
    <property type="nucleotide sequence ID" value="NC_009635.1"/>
</dbReference>
<reference evidence="2" key="1">
    <citation type="submission" date="2007-06" db="EMBL/GenBank/DDBJ databases">
        <title>Complete sequence of Methanococcus aeolicus Nankai-3.</title>
        <authorList>
            <consortium name="US DOE Joint Genome Institute"/>
            <person name="Copeland A."/>
            <person name="Lucas S."/>
            <person name="Lapidus A."/>
            <person name="Barry K."/>
            <person name="Glavina del Rio T."/>
            <person name="Dalin E."/>
            <person name="Tice H."/>
            <person name="Pitluck S."/>
            <person name="Chain P."/>
            <person name="Malfatti S."/>
            <person name="Shin M."/>
            <person name="Vergez L."/>
            <person name="Schmutz J."/>
            <person name="Larimer F."/>
            <person name="Land M."/>
            <person name="Hauser L."/>
            <person name="Kyrpides N."/>
            <person name="Lykidis A."/>
            <person name="Sieprawska-Lupa M."/>
            <person name="Whitman W.B."/>
            <person name="Richardson P."/>
        </authorList>
    </citation>
    <scope>NUCLEOTIDE SEQUENCE [LARGE SCALE GENOMIC DNA]</scope>
    <source>
        <strain evidence="2">Nankai-3</strain>
    </source>
</reference>
<dbReference type="Proteomes" id="UP000001106">
    <property type="component" value="Chromosome"/>
</dbReference>
<dbReference type="eggNOG" id="arCOG06680">
    <property type="taxonomic scope" value="Archaea"/>
</dbReference>
<evidence type="ECO:0000313" key="2">
    <source>
        <dbReference type="EMBL" id="ABR55793.1"/>
    </source>
</evidence>
<protein>
    <submittedName>
        <fullName evidence="2">Uncharacterized protein</fullName>
    </submittedName>
</protein>
<gene>
    <name evidence="2" type="ordered locus">Maeo_0201</name>
</gene>
<dbReference type="AlphaFoldDB" id="A6UTH1"/>
<keyword evidence="1" id="KW-0472">Membrane</keyword>
<name>A6UTH1_META3</name>
<dbReference type="HOGENOM" id="CLU_3003120_0_0_2"/>
<sequence length="57" mass="6307">MDARITKAMVNNKSVENIANNTELLSNDVKRPYRGDNIVKIIGYVVGALTIVSIIFN</sequence>
<keyword evidence="1" id="KW-0812">Transmembrane</keyword>
<organism evidence="2 3">
    <name type="scientific">Methanococcus aeolicus (strain ATCC BAA-1280 / DSM 17508 / OCM 812 / Nankai-3)</name>
    <dbReference type="NCBI Taxonomy" id="419665"/>
    <lineage>
        <taxon>Archaea</taxon>
        <taxon>Methanobacteriati</taxon>
        <taxon>Methanobacteriota</taxon>
        <taxon>Methanomada group</taxon>
        <taxon>Methanococci</taxon>
        <taxon>Methanococcales</taxon>
        <taxon>Methanococcaceae</taxon>
        <taxon>Methanococcus</taxon>
    </lineage>
</organism>
<evidence type="ECO:0000313" key="3">
    <source>
        <dbReference type="Proteomes" id="UP000001106"/>
    </source>
</evidence>
<accession>A6UTH1</accession>
<dbReference type="GeneID" id="43316733"/>
<feature type="transmembrane region" description="Helical" evidence="1">
    <location>
        <begin position="38"/>
        <end position="56"/>
    </location>
</feature>
<evidence type="ECO:0000256" key="1">
    <source>
        <dbReference type="SAM" id="Phobius"/>
    </source>
</evidence>